<comment type="caution">
    <text evidence="1">The sequence shown here is derived from an EMBL/GenBank/DDBJ whole genome shotgun (WGS) entry which is preliminary data.</text>
</comment>
<evidence type="ECO:0000313" key="1">
    <source>
        <dbReference type="EMBL" id="MFC4804755.1"/>
    </source>
</evidence>
<accession>A0ABV9QK68</accession>
<sequence length="40" mass="4508">MPKSKDEDRSKTLGVYGDEVEIAYPQEMKSEEIPHKVAGD</sequence>
<dbReference type="EMBL" id="JBHSHL010000022">
    <property type="protein sequence ID" value="MFC4804755.1"/>
    <property type="molecule type" value="Genomic_DNA"/>
</dbReference>
<name>A0ABV9QK68_9FIRM</name>
<evidence type="ECO:0000313" key="2">
    <source>
        <dbReference type="Proteomes" id="UP001595916"/>
    </source>
</evidence>
<dbReference type="Proteomes" id="UP001595916">
    <property type="component" value="Unassembled WGS sequence"/>
</dbReference>
<protein>
    <submittedName>
        <fullName evidence="1">Uncharacterized protein</fullName>
    </submittedName>
</protein>
<reference evidence="2" key="1">
    <citation type="journal article" date="2019" name="Int. J. Syst. Evol. Microbiol.">
        <title>The Global Catalogue of Microorganisms (GCM) 10K type strain sequencing project: providing services to taxonomists for standard genome sequencing and annotation.</title>
        <authorList>
            <consortium name="The Broad Institute Genomics Platform"/>
            <consortium name="The Broad Institute Genome Sequencing Center for Infectious Disease"/>
            <person name="Wu L."/>
            <person name="Ma J."/>
        </authorList>
    </citation>
    <scope>NUCLEOTIDE SEQUENCE [LARGE SCALE GENOMIC DNA]</scope>
    <source>
        <strain evidence="2">CCUG 46385</strain>
    </source>
</reference>
<dbReference type="RefSeq" id="WP_379788271.1">
    <property type="nucleotide sequence ID" value="NZ_JBHSHL010000022.1"/>
</dbReference>
<gene>
    <name evidence="1" type="ORF">ACFO4R_06620</name>
</gene>
<keyword evidence="2" id="KW-1185">Reference proteome</keyword>
<organism evidence="1 2">
    <name type="scientific">Filifactor villosus</name>
    <dbReference type="NCBI Taxonomy" id="29374"/>
    <lineage>
        <taxon>Bacteria</taxon>
        <taxon>Bacillati</taxon>
        <taxon>Bacillota</taxon>
        <taxon>Clostridia</taxon>
        <taxon>Peptostreptococcales</taxon>
        <taxon>Filifactoraceae</taxon>
        <taxon>Filifactor</taxon>
    </lineage>
</organism>
<proteinExistence type="predicted"/>